<evidence type="ECO:0000256" key="3">
    <source>
        <dbReference type="ARBA" id="ARBA00022722"/>
    </source>
</evidence>
<feature type="non-terminal residue" evidence="9">
    <location>
        <position position="1"/>
    </location>
</feature>
<keyword evidence="10" id="KW-1185">Reference proteome</keyword>
<proteinExistence type="predicted"/>
<keyword evidence="7" id="KW-0812">Transmembrane</keyword>
<dbReference type="Gene3D" id="3.30.70.270">
    <property type="match status" value="1"/>
</dbReference>
<evidence type="ECO:0000313" key="10">
    <source>
        <dbReference type="Proteomes" id="UP000257109"/>
    </source>
</evidence>
<dbReference type="CDD" id="cd09274">
    <property type="entry name" value="RNase_HI_RT_Ty3"/>
    <property type="match status" value="1"/>
</dbReference>
<dbReference type="Pfam" id="PF17917">
    <property type="entry name" value="RT_RNaseH"/>
    <property type="match status" value="1"/>
</dbReference>
<keyword evidence="6" id="KW-0695">RNA-directed DNA polymerase</keyword>
<feature type="domain" description="Reverse transcriptase RNase H-like" evidence="8">
    <location>
        <begin position="107"/>
        <end position="201"/>
    </location>
</feature>
<keyword evidence="1" id="KW-0808">Transferase</keyword>
<dbReference type="PANTHER" id="PTHR34072:SF57">
    <property type="entry name" value="RNA-DIRECTED DNA POLYMERASE"/>
    <property type="match status" value="1"/>
</dbReference>
<dbReference type="OrthoDB" id="532959at2759"/>
<dbReference type="Gene3D" id="3.10.20.370">
    <property type="match status" value="1"/>
</dbReference>
<evidence type="ECO:0000256" key="5">
    <source>
        <dbReference type="ARBA" id="ARBA00022801"/>
    </source>
</evidence>
<evidence type="ECO:0000256" key="6">
    <source>
        <dbReference type="ARBA" id="ARBA00022918"/>
    </source>
</evidence>
<feature type="transmembrane region" description="Helical" evidence="7">
    <location>
        <begin position="62"/>
        <end position="78"/>
    </location>
</feature>
<dbReference type="PANTHER" id="PTHR34072">
    <property type="entry name" value="ENZYMATIC POLYPROTEIN-RELATED"/>
    <property type="match status" value="1"/>
</dbReference>
<reference evidence="9" key="1">
    <citation type="submission" date="2018-05" db="EMBL/GenBank/DDBJ databases">
        <title>Draft genome of Mucuna pruriens seed.</title>
        <authorList>
            <person name="Nnadi N.E."/>
            <person name="Vos R."/>
            <person name="Hasami M.H."/>
            <person name="Devisetty U.K."/>
            <person name="Aguiy J.C."/>
        </authorList>
    </citation>
    <scope>NUCLEOTIDE SEQUENCE [LARGE SCALE GENOMIC DNA]</scope>
    <source>
        <strain evidence="9">JCA_2017</strain>
    </source>
</reference>
<dbReference type="GO" id="GO:0004519">
    <property type="term" value="F:endonuclease activity"/>
    <property type="evidence" value="ECO:0007669"/>
    <property type="project" value="UniProtKB-KW"/>
</dbReference>
<dbReference type="GO" id="GO:0016787">
    <property type="term" value="F:hydrolase activity"/>
    <property type="evidence" value="ECO:0007669"/>
    <property type="project" value="UniProtKB-KW"/>
</dbReference>
<evidence type="ECO:0000259" key="8">
    <source>
        <dbReference type="Pfam" id="PF17917"/>
    </source>
</evidence>
<dbReference type="AlphaFoldDB" id="A0A371IH87"/>
<evidence type="ECO:0000256" key="7">
    <source>
        <dbReference type="SAM" id="Phobius"/>
    </source>
</evidence>
<dbReference type="GO" id="GO:0003964">
    <property type="term" value="F:RNA-directed DNA polymerase activity"/>
    <property type="evidence" value="ECO:0007669"/>
    <property type="project" value="UniProtKB-KW"/>
</dbReference>
<keyword evidence="7" id="KW-1133">Transmembrane helix</keyword>
<comment type="caution">
    <text evidence="9">The sequence shown here is derived from an EMBL/GenBank/DDBJ whole genome shotgun (WGS) entry which is preliminary data.</text>
</comment>
<name>A0A371IH87_MUCPR</name>
<gene>
    <name evidence="9" type="primary">pol</name>
    <name evidence="9" type="ORF">CR513_00614</name>
</gene>
<keyword evidence="4" id="KW-0255">Endonuclease</keyword>
<dbReference type="EMBL" id="QJKJ01000091">
    <property type="protein sequence ID" value="RDY14335.1"/>
    <property type="molecule type" value="Genomic_DNA"/>
</dbReference>
<keyword evidence="3" id="KW-0540">Nuclease</keyword>
<dbReference type="FunFam" id="3.10.20.370:FF:000001">
    <property type="entry name" value="Retrovirus-related Pol polyprotein from transposon 17.6-like protein"/>
    <property type="match status" value="1"/>
</dbReference>
<sequence length="202" mass="22969">MTHQAPSRVYDPSFDACLESLSRVLDRCIKTNLVLNFEKCHFMVTEGIVLGNLVLRLIRPKLILFLLFLTSYLCRRFVLSLDMQVFTKGSSKNFSKIALPLSKLALDWELPFELMCDASNLALVGVLGQQVGKHSHVIAYASRILDSAQSNYITTKKKLLAIFFALDKFRSYFLSSKIIVFSNHATLKFLLKKPDAKPRLIH</sequence>
<evidence type="ECO:0000256" key="2">
    <source>
        <dbReference type="ARBA" id="ARBA00022695"/>
    </source>
</evidence>
<protein>
    <submittedName>
        <fullName evidence="9">Retrovirus-related Pol polyprotein from transposon 17.6</fullName>
    </submittedName>
</protein>
<dbReference type="InterPro" id="IPR043128">
    <property type="entry name" value="Rev_trsase/Diguanyl_cyclase"/>
</dbReference>
<accession>A0A371IH87</accession>
<dbReference type="InterPro" id="IPR043502">
    <property type="entry name" value="DNA/RNA_pol_sf"/>
</dbReference>
<evidence type="ECO:0000313" key="9">
    <source>
        <dbReference type="EMBL" id="RDY14335.1"/>
    </source>
</evidence>
<keyword evidence="2" id="KW-0548">Nucleotidyltransferase</keyword>
<keyword evidence="5" id="KW-0378">Hydrolase</keyword>
<dbReference type="InterPro" id="IPR041373">
    <property type="entry name" value="RT_RNaseH"/>
</dbReference>
<evidence type="ECO:0000256" key="4">
    <source>
        <dbReference type="ARBA" id="ARBA00022759"/>
    </source>
</evidence>
<evidence type="ECO:0000256" key="1">
    <source>
        <dbReference type="ARBA" id="ARBA00022679"/>
    </source>
</evidence>
<dbReference type="Proteomes" id="UP000257109">
    <property type="component" value="Unassembled WGS sequence"/>
</dbReference>
<keyword evidence="7" id="KW-0472">Membrane</keyword>
<dbReference type="SUPFAM" id="SSF56672">
    <property type="entry name" value="DNA/RNA polymerases"/>
    <property type="match status" value="1"/>
</dbReference>
<organism evidence="9 10">
    <name type="scientific">Mucuna pruriens</name>
    <name type="common">Velvet bean</name>
    <name type="synonym">Dolichos pruriens</name>
    <dbReference type="NCBI Taxonomy" id="157652"/>
    <lineage>
        <taxon>Eukaryota</taxon>
        <taxon>Viridiplantae</taxon>
        <taxon>Streptophyta</taxon>
        <taxon>Embryophyta</taxon>
        <taxon>Tracheophyta</taxon>
        <taxon>Spermatophyta</taxon>
        <taxon>Magnoliopsida</taxon>
        <taxon>eudicotyledons</taxon>
        <taxon>Gunneridae</taxon>
        <taxon>Pentapetalae</taxon>
        <taxon>rosids</taxon>
        <taxon>fabids</taxon>
        <taxon>Fabales</taxon>
        <taxon>Fabaceae</taxon>
        <taxon>Papilionoideae</taxon>
        <taxon>50 kb inversion clade</taxon>
        <taxon>NPAAA clade</taxon>
        <taxon>indigoferoid/millettioid clade</taxon>
        <taxon>Phaseoleae</taxon>
        <taxon>Mucuna</taxon>
    </lineage>
</organism>